<dbReference type="InterPro" id="IPR036291">
    <property type="entry name" value="NAD(P)-bd_dom_sf"/>
</dbReference>
<dbReference type="CDD" id="cd05239">
    <property type="entry name" value="GDP_FS_SDR_e"/>
    <property type="match status" value="1"/>
</dbReference>
<evidence type="ECO:0000313" key="8">
    <source>
        <dbReference type="EMBL" id="CTR09566.1"/>
    </source>
</evidence>
<reference evidence="9 11" key="2">
    <citation type="journal article" date="2018" name="Elife">
        <title>Functional genomics of lipid metabolism in the oleaginous yeast Rhodosporidium toruloides.</title>
        <authorList>
            <person name="Coradetti S.T."/>
            <person name="Pinel D."/>
            <person name="Geiselman G."/>
            <person name="Ito M."/>
            <person name="Mondo S."/>
            <person name="Reilly M.C."/>
            <person name="Cheng Y.F."/>
            <person name="Bauer S."/>
            <person name="Grigoriev I."/>
            <person name="Gladden J.M."/>
            <person name="Simmons B.A."/>
            <person name="Brem R."/>
            <person name="Arkin A.P."/>
            <person name="Skerker J.M."/>
        </authorList>
    </citation>
    <scope>NUCLEOTIDE SEQUENCE [LARGE SCALE GENOMIC DNA]</scope>
    <source>
        <strain evidence="9 11">NBRC 0880</strain>
    </source>
</reference>
<dbReference type="GO" id="GO:0050577">
    <property type="term" value="F:GDP-L-fucose synthase activity"/>
    <property type="evidence" value="ECO:0007669"/>
    <property type="project" value="UniProtKB-EC"/>
</dbReference>
<organism evidence="8 10">
    <name type="scientific">Rhodotorula toruloides</name>
    <name type="common">Yeast</name>
    <name type="synonym">Rhodosporidium toruloides</name>
    <dbReference type="NCBI Taxonomy" id="5286"/>
    <lineage>
        <taxon>Eukaryota</taxon>
        <taxon>Fungi</taxon>
        <taxon>Dikarya</taxon>
        <taxon>Basidiomycota</taxon>
        <taxon>Pucciniomycotina</taxon>
        <taxon>Microbotryomycetes</taxon>
        <taxon>Sporidiobolales</taxon>
        <taxon>Sporidiobolaceae</taxon>
        <taxon>Rhodotorula</taxon>
    </lineage>
</organism>
<feature type="domain" description="NAD-dependent epimerase/dehydratase" evidence="7">
    <location>
        <begin position="8"/>
        <end position="242"/>
    </location>
</feature>
<proteinExistence type="inferred from homology"/>
<dbReference type="Gene3D" id="3.90.25.10">
    <property type="entry name" value="UDP-galactose 4-epimerase, domain 1"/>
    <property type="match status" value="1"/>
</dbReference>
<protein>
    <recommendedName>
        <fullName evidence="3">GDP-L-fucose synthase</fullName>
        <ecNumber evidence="3">1.1.1.271</ecNumber>
    </recommendedName>
</protein>
<dbReference type="Proteomes" id="UP000239560">
    <property type="component" value="Unassembled WGS sequence"/>
</dbReference>
<evidence type="ECO:0000256" key="1">
    <source>
        <dbReference type="ARBA" id="ARBA00004883"/>
    </source>
</evidence>
<comment type="pathway">
    <text evidence="1">Nucleotide-sugar biosynthesis; GDP-L-fucose biosynthesis via de novo pathway; GDP-L-fucose from GDP-alpha-D-mannose: step 2/2.</text>
</comment>
<reference evidence="8 10" key="1">
    <citation type="submission" date="2015-07" db="EMBL/GenBank/DDBJ databases">
        <authorList>
            <person name="Cajimat M.N.B."/>
            <person name="Milazzo M.L."/>
            <person name="Fulhorst C.F."/>
        </authorList>
    </citation>
    <scope>NUCLEOTIDE SEQUENCE [LARGE SCALE GENOMIC DNA]</scope>
    <source>
        <strain evidence="8">Single colony</strain>
    </source>
</reference>
<dbReference type="Proteomes" id="UP000199069">
    <property type="component" value="Unassembled WGS sequence"/>
</dbReference>
<dbReference type="AlphaFoldDB" id="A0A0K3CQT2"/>
<keyword evidence="4" id="KW-0521">NADP</keyword>
<dbReference type="GO" id="GO:0016853">
    <property type="term" value="F:isomerase activity"/>
    <property type="evidence" value="ECO:0007669"/>
    <property type="project" value="UniProtKB-KW"/>
</dbReference>
<evidence type="ECO:0000256" key="6">
    <source>
        <dbReference type="ARBA" id="ARBA00023235"/>
    </source>
</evidence>
<dbReference type="EC" id="1.1.1.271" evidence="3"/>
<dbReference type="GO" id="GO:0042351">
    <property type="term" value="P:'de novo' GDP-L-fucose biosynthetic process"/>
    <property type="evidence" value="ECO:0007669"/>
    <property type="project" value="UniProtKB-UniPathway"/>
</dbReference>
<evidence type="ECO:0000256" key="2">
    <source>
        <dbReference type="ARBA" id="ARBA00005959"/>
    </source>
</evidence>
<accession>A0A0K3CQT2</accession>
<dbReference type="InterPro" id="IPR001509">
    <property type="entry name" value="Epimerase_deHydtase"/>
</dbReference>
<evidence type="ECO:0000259" key="7">
    <source>
        <dbReference type="Pfam" id="PF01370"/>
    </source>
</evidence>
<dbReference type="HAMAP" id="MF_00956">
    <property type="entry name" value="GDP_fucose_synth"/>
    <property type="match status" value="1"/>
</dbReference>
<gene>
    <name evidence="8" type="primary">FGENESH: predicted gene_10.264</name>
    <name evidence="9" type="ORF">AAT19DRAFT_9604</name>
    <name evidence="8" type="ORF">BN2166_0054270</name>
</gene>
<dbReference type="Pfam" id="PF01370">
    <property type="entry name" value="Epimerase"/>
    <property type="match status" value="1"/>
</dbReference>
<dbReference type="UniPathway" id="UPA00128">
    <property type="reaction ID" value="UER00191"/>
</dbReference>
<evidence type="ECO:0000313" key="10">
    <source>
        <dbReference type="Proteomes" id="UP000199069"/>
    </source>
</evidence>
<dbReference type="PANTHER" id="PTHR43238">
    <property type="entry name" value="GDP-L-FUCOSE SYNTHASE"/>
    <property type="match status" value="1"/>
</dbReference>
<comment type="similarity">
    <text evidence="2">Belongs to the NAD(P)-dependent epimerase/dehydratase family. Fucose synthase subfamily.</text>
</comment>
<evidence type="ECO:0000313" key="11">
    <source>
        <dbReference type="Proteomes" id="UP000239560"/>
    </source>
</evidence>
<keyword evidence="10" id="KW-1185">Reference proteome</keyword>
<keyword evidence="5" id="KW-0560">Oxidoreductase</keyword>
<sequence length="333" mass="37267">MSSSKNVILVTGGTGLVGAAIDYVTQHEPVGSRYGKFAEDDQWVFLSSKDGDLRDLAQTMAIFDKYEPTHVIHLAALVGGLFKNMKYKLTFLRDNLLINDNVLWASKEHGVKKVISCLSTCVFPDKVSYPIDESHVHLGPPHSSNFGYAHGKRLVDVYNHAYNEEFGCNFTAAIPTNIFGPHDNYDLEDSHVIPGLVHKCYLAKKNNTPFTVSGSGTPLRQFIYSRDLAKLFIWQLKEYPEIDPIILSVGEEDEITIKQVAESIVKAVGFQGEVTWDSSKADGQYKKTASNSKLRKYLPDFEFTPFDVALQESVDWFVQNYDKARTGAAAKKQ</sequence>
<dbReference type="STRING" id="5286.A0A0K3CQT2"/>
<evidence type="ECO:0000256" key="5">
    <source>
        <dbReference type="ARBA" id="ARBA00023002"/>
    </source>
</evidence>
<dbReference type="Gene3D" id="3.40.50.720">
    <property type="entry name" value="NAD(P)-binding Rossmann-like Domain"/>
    <property type="match status" value="1"/>
</dbReference>
<dbReference type="EMBL" id="LCTV02000010">
    <property type="protein sequence ID" value="PRQ72265.1"/>
    <property type="molecule type" value="Genomic_DNA"/>
</dbReference>
<dbReference type="SUPFAM" id="SSF51735">
    <property type="entry name" value="NAD(P)-binding Rossmann-fold domains"/>
    <property type="match status" value="1"/>
</dbReference>
<name>A0A0K3CQT2_RHOTO</name>
<evidence type="ECO:0000313" key="9">
    <source>
        <dbReference type="EMBL" id="PRQ72265.1"/>
    </source>
</evidence>
<dbReference type="EMBL" id="CWKI01000010">
    <property type="protein sequence ID" value="CTR09566.1"/>
    <property type="molecule type" value="Genomic_DNA"/>
</dbReference>
<dbReference type="OMA" id="HPSNYGY"/>
<dbReference type="InterPro" id="IPR028614">
    <property type="entry name" value="GDP_fucose/colitose_synth"/>
</dbReference>
<evidence type="ECO:0000256" key="3">
    <source>
        <dbReference type="ARBA" id="ARBA00012371"/>
    </source>
</evidence>
<dbReference type="PANTHER" id="PTHR43238:SF1">
    <property type="entry name" value="GDP-L-FUCOSE SYNTHASE"/>
    <property type="match status" value="1"/>
</dbReference>
<evidence type="ECO:0000256" key="4">
    <source>
        <dbReference type="ARBA" id="ARBA00022857"/>
    </source>
</evidence>
<dbReference type="OrthoDB" id="202470at2759"/>
<keyword evidence="6" id="KW-0413">Isomerase</keyword>